<dbReference type="PROSITE" id="PS00131">
    <property type="entry name" value="CARBOXYPEPT_SER_SER"/>
    <property type="match status" value="1"/>
</dbReference>
<keyword evidence="2 8" id="KW-0121">Carboxypeptidase</keyword>
<evidence type="ECO:0000313" key="10">
    <source>
        <dbReference type="Proteomes" id="UP000886520"/>
    </source>
</evidence>
<keyword evidence="5 8" id="KW-0378">Hydrolase</keyword>
<sequence>MPLQMKLWSRHFPGSRAPSPRSITLAFQPSIDFYMSIFLILRRVYGPNTTEIPRMIQIHMYVAIDEGLGRNLYYYFVTSSNSPATDPLVLWMNGGPGCSSFDGFIYEHGPFSFEMNSTSGGLPILTVNPYSWTKVASIIYLESPAGVGFSYQNVTTDYSTDDLKTAKDVHSFLLKWFEEYPEYQSNSFYVSGESYAGVYVPTVTQEIVAGIQNGTTPIINLKGYLVGNGVTDEVFDGDALVPFAHGMGLISDQLFEELERDCNSSYWNATNSACVAKIGELNEDISALNIYNILEPCYHDVSIQDGIIKAHGLPESFGSLGETNRTLPTRRRMFGRAWPLMAPVRAGKIPSWSALGLLAVPCLDFSIANRWLNDPAVREAIHAQPVSVIGTWVVCADLSYDHNAGSMVPYHRGLLNGGYRALIYSGDHDMCVPFTGSQAWTRSMGYEVVKDWHPWLTDGQVAGYAIMYGRNLTFITIKGSGHTVPEYKPQEALTFLEKWLSGDTL</sequence>
<evidence type="ECO:0000256" key="1">
    <source>
        <dbReference type="ARBA" id="ARBA00009431"/>
    </source>
</evidence>
<keyword evidence="4" id="KW-0732">Signal</keyword>
<dbReference type="FunFam" id="3.40.50.12670:FF:000002">
    <property type="entry name" value="Carboxypeptidase"/>
    <property type="match status" value="1"/>
</dbReference>
<name>A0A9D4UJW3_ADICA</name>
<dbReference type="FunFam" id="3.40.50.11320:FF:000002">
    <property type="entry name" value="Carboxypeptidase"/>
    <property type="match status" value="1"/>
</dbReference>
<dbReference type="SUPFAM" id="SSF53474">
    <property type="entry name" value="alpha/beta-Hydrolases"/>
    <property type="match status" value="1"/>
</dbReference>
<evidence type="ECO:0000256" key="4">
    <source>
        <dbReference type="ARBA" id="ARBA00022729"/>
    </source>
</evidence>
<dbReference type="AlphaFoldDB" id="A0A9D4UJW3"/>
<dbReference type="EC" id="3.4.16.-" evidence="8"/>
<dbReference type="PANTHER" id="PTHR11802:SF254">
    <property type="entry name" value="SERINE CARBOXYPEPTIDASE-LIKE 20"/>
    <property type="match status" value="1"/>
</dbReference>
<dbReference type="PROSITE" id="PS00560">
    <property type="entry name" value="CARBOXYPEPT_SER_HIS"/>
    <property type="match status" value="1"/>
</dbReference>
<keyword evidence="10" id="KW-1185">Reference proteome</keyword>
<evidence type="ECO:0000256" key="7">
    <source>
        <dbReference type="ARBA" id="ARBA00023180"/>
    </source>
</evidence>
<evidence type="ECO:0000256" key="2">
    <source>
        <dbReference type="ARBA" id="ARBA00022645"/>
    </source>
</evidence>
<gene>
    <name evidence="9" type="ORF">GOP47_0015545</name>
</gene>
<reference evidence="9" key="1">
    <citation type="submission" date="2021-01" db="EMBL/GenBank/DDBJ databases">
        <title>Adiantum capillus-veneris genome.</title>
        <authorList>
            <person name="Fang Y."/>
            <person name="Liao Q."/>
        </authorList>
    </citation>
    <scope>NUCLEOTIDE SEQUENCE</scope>
    <source>
        <strain evidence="9">H3</strain>
        <tissue evidence="9">Leaf</tissue>
    </source>
</reference>
<dbReference type="PRINTS" id="PR00724">
    <property type="entry name" value="CRBOXYPTASEC"/>
</dbReference>
<comment type="similarity">
    <text evidence="1 8">Belongs to the peptidase S10 family.</text>
</comment>
<keyword evidence="7" id="KW-0325">Glycoprotein</keyword>
<evidence type="ECO:0000256" key="6">
    <source>
        <dbReference type="ARBA" id="ARBA00023157"/>
    </source>
</evidence>
<dbReference type="FunFam" id="3.40.50.1820:FF:000143">
    <property type="entry name" value="Carboxypeptidase"/>
    <property type="match status" value="1"/>
</dbReference>
<dbReference type="GO" id="GO:0016747">
    <property type="term" value="F:acyltransferase activity, transferring groups other than amino-acyl groups"/>
    <property type="evidence" value="ECO:0007669"/>
    <property type="project" value="TreeGrafter"/>
</dbReference>
<dbReference type="GO" id="GO:0004185">
    <property type="term" value="F:serine-type carboxypeptidase activity"/>
    <property type="evidence" value="ECO:0007669"/>
    <property type="project" value="UniProtKB-UniRule"/>
</dbReference>
<evidence type="ECO:0000256" key="5">
    <source>
        <dbReference type="ARBA" id="ARBA00022801"/>
    </source>
</evidence>
<dbReference type="Proteomes" id="UP000886520">
    <property type="component" value="Chromosome 15"/>
</dbReference>
<dbReference type="Gene3D" id="3.40.50.1820">
    <property type="entry name" value="alpha/beta hydrolase"/>
    <property type="match status" value="1"/>
</dbReference>
<organism evidence="9 10">
    <name type="scientific">Adiantum capillus-veneris</name>
    <name type="common">Maidenhair fern</name>
    <dbReference type="NCBI Taxonomy" id="13818"/>
    <lineage>
        <taxon>Eukaryota</taxon>
        <taxon>Viridiplantae</taxon>
        <taxon>Streptophyta</taxon>
        <taxon>Embryophyta</taxon>
        <taxon>Tracheophyta</taxon>
        <taxon>Polypodiopsida</taxon>
        <taxon>Polypodiidae</taxon>
        <taxon>Polypodiales</taxon>
        <taxon>Pteridineae</taxon>
        <taxon>Pteridaceae</taxon>
        <taxon>Vittarioideae</taxon>
        <taxon>Adiantum</taxon>
    </lineage>
</organism>
<evidence type="ECO:0000313" key="9">
    <source>
        <dbReference type="EMBL" id="KAI5069244.1"/>
    </source>
</evidence>
<dbReference type="InterPro" id="IPR033124">
    <property type="entry name" value="Ser_caboxypep_his_AS"/>
</dbReference>
<keyword evidence="6" id="KW-1015">Disulfide bond</keyword>
<dbReference type="Pfam" id="PF00450">
    <property type="entry name" value="Peptidase_S10"/>
    <property type="match status" value="1"/>
</dbReference>
<dbReference type="GO" id="GO:0019748">
    <property type="term" value="P:secondary metabolic process"/>
    <property type="evidence" value="ECO:0007669"/>
    <property type="project" value="TreeGrafter"/>
</dbReference>
<dbReference type="Gene3D" id="3.40.50.12670">
    <property type="match status" value="1"/>
</dbReference>
<protein>
    <recommendedName>
        <fullName evidence="8">Carboxypeptidase</fullName>
        <ecNumber evidence="8">3.4.16.-</ecNumber>
    </recommendedName>
</protein>
<dbReference type="InterPro" id="IPR001563">
    <property type="entry name" value="Peptidase_S10"/>
</dbReference>
<dbReference type="OrthoDB" id="443318at2759"/>
<accession>A0A9D4UJW3</accession>
<comment type="caution">
    <text evidence="9">The sequence shown here is derived from an EMBL/GenBank/DDBJ whole genome shotgun (WGS) entry which is preliminary data.</text>
</comment>
<dbReference type="EMBL" id="JABFUD020000015">
    <property type="protein sequence ID" value="KAI5069244.1"/>
    <property type="molecule type" value="Genomic_DNA"/>
</dbReference>
<keyword evidence="3 8" id="KW-0645">Protease</keyword>
<dbReference type="InterPro" id="IPR029058">
    <property type="entry name" value="AB_hydrolase_fold"/>
</dbReference>
<evidence type="ECO:0000256" key="3">
    <source>
        <dbReference type="ARBA" id="ARBA00022670"/>
    </source>
</evidence>
<evidence type="ECO:0000256" key="8">
    <source>
        <dbReference type="RuleBase" id="RU361156"/>
    </source>
</evidence>
<dbReference type="InterPro" id="IPR018202">
    <property type="entry name" value="Ser_caboxypep_ser_AS"/>
</dbReference>
<dbReference type="GO" id="GO:0006508">
    <property type="term" value="P:proteolysis"/>
    <property type="evidence" value="ECO:0007669"/>
    <property type="project" value="UniProtKB-KW"/>
</dbReference>
<dbReference type="PANTHER" id="PTHR11802">
    <property type="entry name" value="SERINE PROTEASE FAMILY S10 SERINE CARBOXYPEPTIDASE"/>
    <property type="match status" value="1"/>
</dbReference>
<proteinExistence type="inferred from homology"/>